<dbReference type="Proteomes" id="UP000298652">
    <property type="component" value="Chromosome 9"/>
</dbReference>
<reference evidence="1" key="1">
    <citation type="submission" date="2019-03" db="EMBL/GenBank/DDBJ databases">
        <title>WGS assembly of Setaria viridis.</title>
        <authorList>
            <person name="Huang P."/>
            <person name="Jenkins J."/>
            <person name="Grimwood J."/>
            <person name="Barry K."/>
            <person name="Healey A."/>
            <person name="Mamidi S."/>
            <person name="Sreedasyam A."/>
            <person name="Shu S."/>
            <person name="Feldman M."/>
            <person name="Wu J."/>
            <person name="Yu Y."/>
            <person name="Chen C."/>
            <person name="Johnson J."/>
            <person name="Rokhsar D."/>
            <person name="Baxter I."/>
            <person name="Schmutz J."/>
            <person name="Brutnell T."/>
            <person name="Kellogg E."/>
        </authorList>
    </citation>
    <scope>NUCLEOTIDE SEQUENCE [LARGE SCALE GENOMIC DNA]</scope>
</reference>
<gene>
    <name evidence="1" type="ORF">SEVIR_9G068450v2</name>
</gene>
<keyword evidence="2" id="KW-1185">Reference proteome</keyword>
<name>A0A4U6SSA4_SETVI</name>
<accession>A0A4U6SSA4</accession>
<organism evidence="1 2">
    <name type="scientific">Setaria viridis</name>
    <name type="common">Green bristlegrass</name>
    <name type="synonym">Setaria italica subsp. viridis</name>
    <dbReference type="NCBI Taxonomy" id="4556"/>
    <lineage>
        <taxon>Eukaryota</taxon>
        <taxon>Viridiplantae</taxon>
        <taxon>Streptophyta</taxon>
        <taxon>Embryophyta</taxon>
        <taxon>Tracheophyta</taxon>
        <taxon>Spermatophyta</taxon>
        <taxon>Magnoliopsida</taxon>
        <taxon>Liliopsida</taxon>
        <taxon>Poales</taxon>
        <taxon>Poaceae</taxon>
        <taxon>PACMAD clade</taxon>
        <taxon>Panicoideae</taxon>
        <taxon>Panicodae</taxon>
        <taxon>Paniceae</taxon>
        <taxon>Cenchrinae</taxon>
        <taxon>Setaria</taxon>
    </lineage>
</organism>
<dbReference type="EMBL" id="CM016560">
    <property type="protein sequence ID" value="TKV91034.1"/>
    <property type="molecule type" value="Genomic_DNA"/>
</dbReference>
<dbReference type="Gramene" id="TKV91034">
    <property type="protein sequence ID" value="TKV91034"/>
    <property type="gene ID" value="SEVIR_9G068450v2"/>
</dbReference>
<evidence type="ECO:0000313" key="1">
    <source>
        <dbReference type="EMBL" id="TKV91034.1"/>
    </source>
</evidence>
<protein>
    <submittedName>
        <fullName evidence="1">Uncharacterized protein</fullName>
    </submittedName>
</protein>
<sequence>MYVMCLFQSLELLFQFWTWMTHLSRRMTLQKLLKRSLKRQCLHMALRSLILSLMTVSREQ</sequence>
<dbReference type="AlphaFoldDB" id="A0A4U6SSA4"/>
<evidence type="ECO:0000313" key="2">
    <source>
        <dbReference type="Proteomes" id="UP000298652"/>
    </source>
</evidence>
<proteinExistence type="predicted"/>